<sequence length="1534" mass="170132">MANLDNNNKKQNISGKDEPLSPNKNAPKAKKKKSVFARIILGIVLFLLFLVIGIVVAFSFSFTRNWAAQRAIAYLNQTLNTKIEFQKIDFDFVGDATLKGVKVKDYKGNPLLMAKEIELKSSWLDIIRNSRDIKFKSIVLDSVNLNVVTYKGDSVANFIRFVELFDNGKKPDPNKPSFKFSSNIKIKNSKVSIVNKNHPGDEGKWLDAKNMNLDLEDLKVVGANVDGNLKNLNFVTDRWGKTHDLKTFSAVFSMNKNFLSLKHLNFITDKTSMRGELKMIKHNEKWEDFTNRVKLLIDFKTGSYISGDDIGYFAKNWDNSSPLNISGHMEGPLNNFMLSDFAFGGKGVNVYTQNASVSNILKGAYKIKVNQISTNFTYQNLKKLFPTFIAEKMGNAADDFGAIKYKGAVSATPEKIIAQGHMISGVGQAKISRLTIDALNTKTPKFDVLADATDLNLGILSKNNLVGRISGHFDVQGESFDINTMKLRTKSTISNFEIIGKTLHNITLDGNLSNKRYNGIFNINDPQARADVKGAVDFSTKRISADVSAQIAHLNLAYFTGNKQIQSVKGNIDGKIAMTNLDDLTLDAKLTHMVLQTQEQIVPIENAAIKALVDNGERVVSIDAPNVIRGKINGAFKLSKVGDMLQSSFSKLLAGNSTAKVFPGQNFNFDFDVSQGVVNLIDTNLRIPQGIKANGYYAGGTNNLVLNAEIPYLKYRLTKKKKEDTVEAQEPAKRDSIVTESVLVDINTSEASGLFSVKANKAYYSDYTINEVSLTGQKENKDVLNIGLKFVQGNADNEESLKEYAVNLNQTVDGHGDYVVRFSPTNLKLNDFVWKVDTSPETDHYIVYHKKIGQVDIHNLKFYSDDSNISVNGIFKDAKNFDIDAEIQNVQMAKILALNGKSDNDMDLKGVADGSIKITMDKSHFEPMVDLKINKVSMNGKDIGTIAINAKNSDNPNIFDVNARVLSSELFDKAHLVLTGTIDNNGSSPKLDLKAEFNDFDLAFAQDFVKSIFSDFRGKASGEMKIFGPMNDINYGGDISLKELGFKMNFTGVDYKFDDLVVPIKKGYAMLNDAKINDGRVNSEGSISGVVQFGDGIGLNLIVRAKNFLLLNTTQRDFDTFWGRIYGDADIFVDGPATELDLNAKINVRNNSVFTLNSASTSSVEEFKMLRFTERDKNGLISIAKKKTTGPNMNVNFDVTVDKGSTVNVLVGQDVGDISVRGKAEGLKFRMTRSGNMFMNGTYLVDNGSYVSKAILERKFQIERGSSMSWDSDVLNPLLNITADYFRTVTNIGEYLNIGKLPAVNVKLTTKITRTLKNPKIEFNVSAPDVSSQIREALAFKMEQEDEKVLQFGSVLVLNNFNIANSDIGDFSISNTLESQGYSLLFKQLGNVFNSISNKFQIDLNYIKGNQATNTGDRANAGMNIFLSPRVTIKTGLGIPITKNEYSNTNFLSGEGTFEYDWSKNNDGSRIFRFYSKPSNITNVLGQNASANQTWGVGVVYSKSFNHLLPKQKKKNEMKDSSIEKNIKRSDSLK</sequence>
<dbReference type="OrthoDB" id="680700at2"/>
<dbReference type="Proteomes" id="UP000198517">
    <property type="component" value="Unassembled WGS sequence"/>
</dbReference>
<feature type="compositionally biased region" description="Basic and acidic residues" evidence="1">
    <location>
        <begin position="1515"/>
        <end position="1534"/>
    </location>
</feature>
<evidence type="ECO:0000313" key="3">
    <source>
        <dbReference type="EMBL" id="SDE12571.1"/>
    </source>
</evidence>
<dbReference type="STRING" id="1071918.SAMN05421544_103127"/>
<gene>
    <name evidence="3" type="ORF">SAMN05421544_103127</name>
</gene>
<accession>A0A1G7ACM3</accession>
<keyword evidence="2" id="KW-1133">Transmembrane helix</keyword>
<evidence type="ECO:0000313" key="4">
    <source>
        <dbReference type="Proteomes" id="UP000198517"/>
    </source>
</evidence>
<keyword evidence="2" id="KW-0472">Membrane</keyword>
<organism evidence="3 4">
    <name type="scientific">Riemerella columbipharyngis</name>
    <dbReference type="NCBI Taxonomy" id="1071918"/>
    <lineage>
        <taxon>Bacteria</taxon>
        <taxon>Pseudomonadati</taxon>
        <taxon>Bacteroidota</taxon>
        <taxon>Flavobacteriia</taxon>
        <taxon>Flavobacteriales</taxon>
        <taxon>Weeksellaceae</taxon>
        <taxon>Riemerella</taxon>
    </lineage>
</organism>
<evidence type="ECO:0000256" key="2">
    <source>
        <dbReference type="SAM" id="Phobius"/>
    </source>
</evidence>
<protein>
    <recommendedName>
        <fullName evidence="5">Autotransporter translocation and assembly factor TamB</fullName>
    </recommendedName>
</protein>
<reference evidence="3 4" key="1">
    <citation type="submission" date="2016-10" db="EMBL/GenBank/DDBJ databases">
        <authorList>
            <person name="de Groot N.N."/>
        </authorList>
    </citation>
    <scope>NUCLEOTIDE SEQUENCE [LARGE SCALE GENOMIC DNA]</scope>
    <source>
        <strain evidence="3 4">DSM 24015</strain>
    </source>
</reference>
<feature type="region of interest" description="Disordered" evidence="1">
    <location>
        <begin position="1"/>
        <end position="27"/>
    </location>
</feature>
<evidence type="ECO:0008006" key="5">
    <source>
        <dbReference type="Google" id="ProtNLM"/>
    </source>
</evidence>
<feature type="region of interest" description="Disordered" evidence="1">
    <location>
        <begin position="1513"/>
        <end position="1534"/>
    </location>
</feature>
<dbReference type="RefSeq" id="WP_092736056.1">
    <property type="nucleotide sequence ID" value="NZ_FNAS01000003.1"/>
</dbReference>
<dbReference type="EMBL" id="FNAS01000003">
    <property type="protein sequence ID" value="SDE12571.1"/>
    <property type="molecule type" value="Genomic_DNA"/>
</dbReference>
<feature type="transmembrane region" description="Helical" evidence="2">
    <location>
        <begin position="35"/>
        <end position="60"/>
    </location>
</feature>
<keyword evidence="4" id="KW-1185">Reference proteome</keyword>
<proteinExistence type="predicted"/>
<keyword evidence="2" id="KW-0812">Transmembrane</keyword>
<evidence type="ECO:0000256" key="1">
    <source>
        <dbReference type="SAM" id="MobiDB-lite"/>
    </source>
</evidence>
<feature type="compositionally biased region" description="Polar residues" evidence="1">
    <location>
        <begin position="1"/>
        <end position="14"/>
    </location>
</feature>
<name>A0A1G7ACM3_9FLAO</name>